<dbReference type="Proteomes" id="UP000271256">
    <property type="component" value="Unassembled WGS sequence"/>
</dbReference>
<protein>
    <submittedName>
        <fullName evidence="2">Type II toxin-antitoxin system death-on-curing family toxin</fullName>
    </submittedName>
</protein>
<evidence type="ECO:0000313" key="2">
    <source>
        <dbReference type="EMBL" id="RKO67172.1"/>
    </source>
</evidence>
<proteinExistence type="predicted"/>
<name>A0A494WXX9_9FIRM</name>
<sequence>MSLEELLIIHYVVADEYFSEFYGRDGDEERGVKDPSLVLSALGAPKHTFDGKELYPDILSKAAALFRSIAQNHGFYNANKRTAMMATIIFLEENGYEVIAPKNKMYRLAMKIVMDKPSVNNIARTLKKYTRVPERKPKSKLEVYWDKIISLIENLRD</sequence>
<gene>
    <name evidence="2" type="ORF">D7024_09565</name>
</gene>
<dbReference type="SUPFAM" id="SSF140931">
    <property type="entry name" value="Fic-like"/>
    <property type="match status" value="1"/>
</dbReference>
<evidence type="ECO:0000259" key="1">
    <source>
        <dbReference type="PROSITE" id="PS51459"/>
    </source>
</evidence>
<dbReference type="InterPro" id="IPR053737">
    <property type="entry name" value="Type_II_TA_Toxin"/>
</dbReference>
<dbReference type="RefSeq" id="WP_121451586.1">
    <property type="nucleotide sequence ID" value="NZ_RBWE01000001.1"/>
</dbReference>
<dbReference type="EMBL" id="RBWE01000001">
    <property type="protein sequence ID" value="RKO67172.1"/>
    <property type="molecule type" value="Genomic_DNA"/>
</dbReference>
<accession>A0A494WXX9</accession>
<dbReference type="GO" id="GO:0016301">
    <property type="term" value="F:kinase activity"/>
    <property type="evidence" value="ECO:0007669"/>
    <property type="project" value="InterPro"/>
</dbReference>
<dbReference type="InterPro" id="IPR006440">
    <property type="entry name" value="Doc"/>
</dbReference>
<dbReference type="InterPro" id="IPR036597">
    <property type="entry name" value="Fido-like_dom_sf"/>
</dbReference>
<dbReference type="InterPro" id="IPR003812">
    <property type="entry name" value="Fido"/>
</dbReference>
<organism evidence="2 3">
    <name type="scientific">Desulfofundulus salinus</name>
    <dbReference type="NCBI Taxonomy" id="2419843"/>
    <lineage>
        <taxon>Bacteria</taxon>
        <taxon>Bacillati</taxon>
        <taxon>Bacillota</taxon>
        <taxon>Clostridia</taxon>
        <taxon>Eubacteriales</taxon>
        <taxon>Peptococcaceae</taxon>
        <taxon>Desulfofundulus</taxon>
    </lineage>
</organism>
<dbReference type="PROSITE" id="PS51459">
    <property type="entry name" value="FIDO"/>
    <property type="match status" value="1"/>
</dbReference>
<dbReference type="Pfam" id="PF02661">
    <property type="entry name" value="Fic"/>
    <property type="match status" value="1"/>
</dbReference>
<dbReference type="NCBIfam" id="TIGR01550">
    <property type="entry name" value="DOC_P1"/>
    <property type="match status" value="1"/>
</dbReference>
<comment type="caution">
    <text evidence="2">The sequence shown here is derived from an EMBL/GenBank/DDBJ whole genome shotgun (WGS) entry which is preliminary data.</text>
</comment>
<dbReference type="Gene3D" id="1.20.120.1870">
    <property type="entry name" value="Fic/DOC protein, Fido domain"/>
    <property type="match status" value="1"/>
</dbReference>
<dbReference type="OrthoDB" id="9802752at2"/>
<dbReference type="PANTHER" id="PTHR39426">
    <property type="entry name" value="HOMOLOGY TO DEATH-ON-CURING PROTEIN OF PHAGE P1"/>
    <property type="match status" value="1"/>
</dbReference>
<evidence type="ECO:0000313" key="3">
    <source>
        <dbReference type="Proteomes" id="UP000271256"/>
    </source>
</evidence>
<reference evidence="2 3" key="1">
    <citation type="submission" date="2018-10" db="EMBL/GenBank/DDBJ databases">
        <authorList>
            <person name="Grouzdev D.S."/>
            <person name="Krutkina M.S."/>
            <person name="Tourova T.P."/>
            <person name="Nazina T.N."/>
        </authorList>
    </citation>
    <scope>NUCLEOTIDE SEQUENCE [LARGE SCALE GENOMIC DNA]</scope>
    <source>
        <strain evidence="2 3">435</strain>
    </source>
</reference>
<keyword evidence="3" id="KW-1185">Reference proteome</keyword>
<feature type="domain" description="Fido" evidence="1">
    <location>
        <begin position="1"/>
        <end position="128"/>
    </location>
</feature>
<dbReference type="PANTHER" id="PTHR39426:SF1">
    <property type="entry name" value="HOMOLOGY TO DEATH-ON-CURING PROTEIN OF PHAGE P1"/>
    <property type="match status" value="1"/>
</dbReference>
<dbReference type="AlphaFoldDB" id="A0A494WXX9"/>